<protein>
    <submittedName>
        <fullName evidence="1">Uncharacterized protein</fullName>
    </submittedName>
</protein>
<name>A0A820ZBF4_9BILA</name>
<dbReference type="AlphaFoldDB" id="A0A820ZBF4"/>
<feature type="non-terminal residue" evidence="1">
    <location>
        <position position="1"/>
    </location>
</feature>
<keyword evidence="2" id="KW-1185">Reference proteome</keyword>
<dbReference type="Proteomes" id="UP000663873">
    <property type="component" value="Unassembled WGS sequence"/>
</dbReference>
<reference evidence="1" key="1">
    <citation type="submission" date="2021-02" db="EMBL/GenBank/DDBJ databases">
        <authorList>
            <person name="Nowell W R."/>
        </authorList>
    </citation>
    <scope>NUCLEOTIDE SEQUENCE</scope>
</reference>
<proteinExistence type="predicted"/>
<accession>A0A820ZBF4</accession>
<sequence>EEVLYMTASEKMLFIENEMNVSYHLPGILVSFSASLFCAEPNGELDNAGERTVGDFGVAEPTIKK</sequence>
<feature type="non-terminal residue" evidence="1">
    <location>
        <position position="65"/>
    </location>
</feature>
<evidence type="ECO:0000313" key="1">
    <source>
        <dbReference type="EMBL" id="CAF4562784.1"/>
    </source>
</evidence>
<gene>
    <name evidence="1" type="ORF">UJA718_LOCUS30022</name>
</gene>
<comment type="caution">
    <text evidence="1">The sequence shown here is derived from an EMBL/GenBank/DDBJ whole genome shotgun (WGS) entry which is preliminary data.</text>
</comment>
<organism evidence="1 2">
    <name type="scientific">Rotaria socialis</name>
    <dbReference type="NCBI Taxonomy" id="392032"/>
    <lineage>
        <taxon>Eukaryota</taxon>
        <taxon>Metazoa</taxon>
        <taxon>Spiralia</taxon>
        <taxon>Gnathifera</taxon>
        <taxon>Rotifera</taxon>
        <taxon>Eurotatoria</taxon>
        <taxon>Bdelloidea</taxon>
        <taxon>Philodinida</taxon>
        <taxon>Philodinidae</taxon>
        <taxon>Rotaria</taxon>
    </lineage>
</organism>
<evidence type="ECO:0000313" key="2">
    <source>
        <dbReference type="Proteomes" id="UP000663873"/>
    </source>
</evidence>
<dbReference type="EMBL" id="CAJOBP010010379">
    <property type="protein sequence ID" value="CAF4562784.1"/>
    <property type="molecule type" value="Genomic_DNA"/>
</dbReference>